<evidence type="ECO:0000313" key="12">
    <source>
        <dbReference type="Proteomes" id="UP000243633"/>
    </source>
</evidence>
<dbReference type="GO" id="GO:0003924">
    <property type="term" value="F:GTPase activity"/>
    <property type="evidence" value="ECO:0007669"/>
    <property type="project" value="UniProtKB-UniRule"/>
</dbReference>
<keyword evidence="5 6" id="KW-0342">GTP-binding</keyword>
<dbReference type="InterPro" id="IPR006073">
    <property type="entry name" value="GTP-bd"/>
</dbReference>
<dbReference type="InterPro" id="IPR031168">
    <property type="entry name" value="G_TrmE"/>
</dbReference>
<feature type="binding site" evidence="6">
    <location>
        <begin position="227"/>
        <end position="232"/>
    </location>
    <ligand>
        <name>GTP</name>
        <dbReference type="ChEBI" id="CHEBI:37565"/>
    </ligand>
</feature>
<dbReference type="SUPFAM" id="SSF52540">
    <property type="entry name" value="P-loop containing nucleoside triphosphate hydrolases"/>
    <property type="match status" value="1"/>
</dbReference>
<accession>A0A160SWI1</accession>
<comment type="similarity">
    <text evidence="1 6 7">Belongs to the TRAFAC class TrmE-Era-EngA-EngB-Septin-like GTPase superfamily. TrmE GTPase family.</text>
</comment>
<dbReference type="Gene3D" id="3.40.50.300">
    <property type="entry name" value="P-loop containing nucleotide triphosphate hydrolases"/>
    <property type="match status" value="1"/>
</dbReference>
<dbReference type="Pfam" id="PF10396">
    <property type="entry name" value="TrmE_N"/>
    <property type="match status" value="1"/>
</dbReference>
<keyword evidence="6" id="KW-0460">Magnesium</keyword>
<dbReference type="OrthoDB" id="9805918at2"/>
<protein>
    <recommendedName>
        <fullName evidence="6">tRNA modification GTPase MnmE</fullName>
        <ecNumber evidence="6">3.6.-.-</ecNumber>
    </recommendedName>
</protein>
<dbReference type="CDD" id="cd04164">
    <property type="entry name" value="trmE"/>
    <property type="match status" value="1"/>
</dbReference>
<dbReference type="PATRIC" id="fig|98804.3.peg.8"/>
<feature type="domain" description="G" evidence="8">
    <location>
        <begin position="219"/>
        <end position="336"/>
    </location>
</feature>
<dbReference type="NCBIfam" id="TIGR00231">
    <property type="entry name" value="small_GTP"/>
    <property type="match status" value="1"/>
</dbReference>
<comment type="caution">
    <text evidence="6">Lacks conserved residue(s) required for the propagation of feature annotation.</text>
</comment>
<feature type="binding site" evidence="6">
    <location>
        <begin position="271"/>
        <end position="274"/>
    </location>
    <ligand>
        <name>GTP</name>
        <dbReference type="ChEBI" id="CHEBI:37565"/>
    </ligand>
</feature>
<keyword evidence="6" id="KW-0963">Cytoplasm</keyword>
<dbReference type="CDD" id="cd14858">
    <property type="entry name" value="TrmE_N"/>
    <property type="match status" value="1"/>
</dbReference>
<feature type="binding site" evidence="6">
    <location>
        <position position="252"/>
    </location>
    <ligand>
        <name>Mg(2+)</name>
        <dbReference type="ChEBI" id="CHEBI:18420"/>
    </ligand>
</feature>
<dbReference type="GO" id="GO:0046872">
    <property type="term" value="F:metal ion binding"/>
    <property type="evidence" value="ECO:0007669"/>
    <property type="project" value="UniProtKB-KW"/>
</dbReference>
<dbReference type="EMBL" id="LN890285">
    <property type="protein sequence ID" value="CUR53000.1"/>
    <property type="molecule type" value="Genomic_DNA"/>
</dbReference>
<dbReference type="Pfam" id="PF12631">
    <property type="entry name" value="MnmE_helical"/>
    <property type="match status" value="1"/>
</dbReference>
<feature type="binding site" evidence="6">
    <location>
        <position position="80"/>
    </location>
    <ligand>
        <name>(6S)-5-formyl-5,6,7,8-tetrahydrofolate</name>
        <dbReference type="ChEBI" id="CHEBI:57457"/>
    </ligand>
</feature>
<dbReference type="RefSeq" id="WP_075472250.1">
    <property type="nucleotide sequence ID" value="NZ_CP135003.1"/>
</dbReference>
<dbReference type="InterPro" id="IPR027417">
    <property type="entry name" value="P-loop_NTPase"/>
</dbReference>
<dbReference type="HAMAP" id="MF_00379">
    <property type="entry name" value="GTPase_MnmE"/>
    <property type="match status" value="1"/>
</dbReference>
<dbReference type="GO" id="GO:0005829">
    <property type="term" value="C:cytosol"/>
    <property type="evidence" value="ECO:0007669"/>
    <property type="project" value="TreeGrafter"/>
</dbReference>
<dbReference type="EC" id="3.6.-.-" evidence="6"/>
<dbReference type="GO" id="GO:0002098">
    <property type="term" value="P:tRNA wobble uridine modification"/>
    <property type="evidence" value="ECO:0007669"/>
    <property type="project" value="TreeGrafter"/>
</dbReference>
<evidence type="ECO:0000256" key="3">
    <source>
        <dbReference type="ARBA" id="ARBA00022741"/>
    </source>
</evidence>
<comment type="subcellular location">
    <subcellularLocation>
        <location evidence="6">Cytoplasm</location>
    </subcellularLocation>
</comment>
<keyword evidence="4 6" id="KW-0630">Potassium</keyword>
<dbReference type="InterPro" id="IPR027368">
    <property type="entry name" value="MnmE_dom2"/>
</dbReference>
<organism evidence="11 12">
    <name type="scientific">Buchnera aphidicola subsp. Tuberolachnus salignus</name>
    <dbReference type="NCBI Taxonomy" id="98804"/>
    <lineage>
        <taxon>Bacteria</taxon>
        <taxon>Pseudomonadati</taxon>
        <taxon>Pseudomonadota</taxon>
        <taxon>Gammaproteobacteria</taxon>
        <taxon>Enterobacterales</taxon>
        <taxon>Erwiniaceae</taxon>
        <taxon>Buchnera</taxon>
    </lineage>
</organism>
<dbReference type="Gene3D" id="1.20.120.430">
    <property type="entry name" value="tRNA modification GTPase MnmE domain 2"/>
    <property type="match status" value="1"/>
</dbReference>
<comment type="subunit">
    <text evidence="6">Homodimer. Heterotetramer of two MnmE and two MnmG subunits.</text>
</comment>
<feature type="binding site" evidence="6">
    <location>
        <begin position="246"/>
        <end position="252"/>
    </location>
    <ligand>
        <name>GTP</name>
        <dbReference type="ChEBI" id="CHEBI:37565"/>
    </ligand>
</feature>
<feature type="binding site" evidence="6">
    <location>
        <position position="120"/>
    </location>
    <ligand>
        <name>(6S)-5-formyl-5,6,7,8-tetrahydrofolate</name>
        <dbReference type="ChEBI" id="CHEBI:57457"/>
    </ligand>
</feature>
<dbReference type="Proteomes" id="UP000243633">
    <property type="component" value="Chromosome 1"/>
</dbReference>
<keyword evidence="12" id="KW-1185">Reference proteome</keyword>
<evidence type="ECO:0000256" key="1">
    <source>
        <dbReference type="ARBA" id="ARBA00011043"/>
    </source>
</evidence>
<reference evidence="12" key="1">
    <citation type="submission" date="2015-10" db="EMBL/GenBank/DDBJ databases">
        <authorList>
            <person name="Manzano-Marin A."/>
            <person name="Manzano-Marin A."/>
        </authorList>
    </citation>
    <scope>NUCLEOTIDE SEQUENCE [LARGE SCALE GENOMIC DNA]</scope>
    <source>
        <strain evidence="12">BTs</strain>
    </source>
</reference>
<dbReference type="InterPro" id="IPR025867">
    <property type="entry name" value="MnmE_helical"/>
</dbReference>
<evidence type="ECO:0000256" key="2">
    <source>
        <dbReference type="ARBA" id="ARBA00022694"/>
    </source>
</evidence>
<dbReference type="InterPro" id="IPR005225">
    <property type="entry name" value="Small_GTP-bd"/>
</dbReference>
<feature type="domain" description="MnmE helical" evidence="10">
    <location>
        <begin position="123"/>
        <end position="452"/>
    </location>
</feature>
<sequence length="455" mass="52384">MNRKNTIVAIATSVGKSSIGIVRVSGPDVLLVAKKILKTKLVERYAHFLPFFDNKNNIIDQGIVLLFLSPRSYTGEDILEFHGHGNLIVLNLLIKNILLIKNVRIAEPGEFSKRAFFNKKIDLIQAESICDLINADTESKVKSSLQSLTGDFSKYIRKIVKKINDITIILEATINFSDEVPEEKNFFKKIDNNLTQLIYLLHQVTKISKQGCLLREGIKIILIGPSNAGKSSLFNRLLHKKVSIVTEIEGTTRDILKENICINFFNIQLIDTAGLRHNPGKIEKIGIQLAVKEIKICDYIFLILDSTIKKEKHLYYIQKIAQKLQNFQKLIIIFNKIDLLNFKILLKDYPSKYLYFFISLKTDIGVKKIFKFLNNLSKKDNNLESTFLARQRHLELLKLSLKFIEEGKHEWNNLYSFECLLDNLRLAKKYLFQVTGKFSHNDLLEKIFSKFCIGK</sequence>
<keyword evidence="6 11" id="KW-0378">Hydrolase</keyword>
<keyword evidence="3 6" id="KW-0547">Nucleotide-binding</keyword>
<feature type="binding site" evidence="6">
    <location>
        <position position="227"/>
    </location>
    <ligand>
        <name>K(+)</name>
        <dbReference type="ChEBI" id="CHEBI:29103"/>
    </ligand>
</feature>
<evidence type="ECO:0000259" key="9">
    <source>
        <dbReference type="Pfam" id="PF10396"/>
    </source>
</evidence>
<dbReference type="AlphaFoldDB" id="A0A160SWI1"/>
<dbReference type="PANTHER" id="PTHR42714:SF2">
    <property type="entry name" value="TRNA MODIFICATION GTPASE GTPBP3, MITOCHONDRIAL"/>
    <property type="match status" value="1"/>
</dbReference>
<feature type="binding site" evidence="6">
    <location>
        <position position="246"/>
    </location>
    <ligand>
        <name>K(+)</name>
        <dbReference type="ChEBI" id="CHEBI:29103"/>
    </ligand>
</feature>
<feature type="binding site" evidence="6">
    <location>
        <position position="248"/>
    </location>
    <ligand>
        <name>K(+)</name>
        <dbReference type="ChEBI" id="CHEBI:29103"/>
    </ligand>
</feature>
<feature type="binding site" evidence="6">
    <location>
        <position position="231"/>
    </location>
    <ligand>
        <name>Mg(2+)</name>
        <dbReference type="ChEBI" id="CHEBI:18420"/>
    </ligand>
</feature>
<evidence type="ECO:0000313" key="11">
    <source>
        <dbReference type="EMBL" id="CUR53000.1"/>
    </source>
</evidence>
<comment type="function">
    <text evidence="6">Exhibits a very high intrinsic GTPase hydrolysis rate. Involved in the addition of a carboxymethylaminomethyl (cmnm) group at the wobble position (U34) of certain tRNAs, forming tRNA-cmnm(5)s(2)U34.</text>
</comment>
<dbReference type="GO" id="GO:0030488">
    <property type="term" value="P:tRNA methylation"/>
    <property type="evidence" value="ECO:0007669"/>
    <property type="project" value="TreeGrafter"/>
</dbReference>
<proteinExistence type="inferred from homology"/>
<evidence type="ECO:0000256" key="4">
    <source>
        <dbReference type="ARBA" id="ARBA00022958"/>
    </source>
</evidence>
<evidence type="ECO:0000256" key="5">
    <source>
        <dbReference type="ARBA" id="ARBA00023134"/>
    </source>
</evidence>
<dbReference type="Gene3D" id="3.30.1360.120">
    <property type="entry name" value="Probable tRNA modification gtpase trme, domain 1"/>
    <property type="match status" value="1"/>
</dbReference>
<dbReference type="InterPro" id="IPR027266">
    <property type="entry name" value="TrmE/GcvT-like"/>
</dbReference>
<evidence type="ECO:0000259" key="10">
    <source>
        <dbReference type="Pfam" id="PF12631"/>
    </source>
</evidence>
<dbReference type="GO" id="GO:0005525">
    <property type="term" value="F:GTP binding"/>
    <property type="evidence" value="ECO:0007669"/>
    <property type="project" value="UniProtKB-UniRule"/>
</dbReference>
<feature type="binding site" evidence="6">
    <location>
        <position position="455"/>
    </location>
    <ligand>
        <name>(6S)-5-formyl-5,6,7,8-tetrahydrofolate</name>
        <dbReference type="ChEBI" id="CHEBI:57457"/>
    </ligand>
</feature>
<evidence type="ECO:0000259" key="8">
    <source>
        <dbReference type="Pfam" id="PF01926"/>
    </source>
</evidence>
<dbReference type="PANTHER" id="PTHR42714">
    <property type="entry name" value="TRNA MODIFICATION GTPASE GTPBP3"/>
    <property type="match status" value="1"/>
</dbReference>
<dbReference type="InterPro" id="IPR004520">
    <property type="entry name" value="GTPase_MnmE"/>
</dbReference>
<name>A0A160SWI1_BUCTT</name>
<dbReference type="Pfam" id="PF01926">
    <property type="entry name" value="MMR_HSR1"/>
    <property type="match status" value="1"/>
</dbReference>
<keyword evidence="6" id="KW-0479">Metal-binding</keyword>
<keyword evidence="2 6" id="KW-0819">tRNA processing</keyword>
<evidence type="ECO:0000256" key="7">
    <source>
        <dbReference type="RuleBase" id="RU003313"/>
    </source>
</evidence>
<gene>
    <name evidence="6 11" type="primary">mnmE</name>
    <name evidence="6" type="synonym">trmE</name>
    <name evidence="11" type="ORF">BTSPAZIEG_0008</name>
</gene>
<dbReference type="NCBIfam" id="TIGR00450">
    <property type="entry name" value="mnmE_trmE_thdF"/>
    <property type="match status" value="1"/>
</dbReference>
<comment type="cofactor">
    <cofactor evidence="6">
        <name>K(+)</name>
        <dbReference type="ChEBI" id="CHEBI:29103"/>
    </cofactor>
    <text evidence="6">Binds 1 potassium ion per subunit.</text>
</comment>
<dbReference type="PRINTS" id="PR00449">
    <property type="entry name" value="RASTRNSFRMNG"/>
</dbReference>
<feature type="domain" description="GTP-binding protein TrmE N-terminal" evidence="9">
    <location>
        <begin position="6"/>
        <end position="120"/>
    </location>
</feature>
<feature type="binding site" evidence="6">
    <location>
        <position position="251"/>
    </location>
    <ligand>
        <name>K(+)</name>
        <dbReference type="ChEBI" id="CHEBI:29103"/>
    </ligand>
</feature>
<feature type="binding site" evidence="6">
    <location>
        <position position="23"/>
    </location>
    <ligand>
        <name>(6S)-5-formyl-5,6,7,8-tetrahydrofolate</name>
        <dbReference type="ChEBI" id="CHEBI:57457"/>
    </ligand>
</feature>
<dbReference type="InterPro" id="IPR018948">
    <property type="entry name" value="GTP-bd_TrmE_N"/>
</dbReference>
<evidence type="ECO:0000256" key="6">
    <source>
        <dbReference type="HAMAP-Rule" id="MF_00379"/>
    </source>
</evidence>
<dbReference type="STRING" id="98804.BTSPAZIEG_0008"/>